<comment type="caution">
    <text evidence="1">The sequence shown here is derived from an EMBL/GenBank/DDBJ whole genome shotgun (WGS) entry which is preliminary data.</text>
</comment>
<accession>A0A1D2JIP4</accession>
<proteinExistence type="predicted"/>
<reference evidence="1 2" key="1">
    <citation type="submission" date="2016-06" db="EMBL/GenBank/DDBJ databases">
        <authorList>
            <person name="Kjaerup R.B."/>
            <person name="Dalgaard T.S."/>
            <person name="Juul-Madsen H.R."/>
        </authorList>
    </citation>
    <scope>NUCLEOTIDE SEQUENCE [LARGE SCALE GENOMIC DNA]</scope>
    <source>
        <strain evidence="1 2">Pb300</strain>
    </source>
</reference>
<organism evidence="1 2">
    <name type="scientific">Paracoccidioides brasiliensis</name>
    <dbReference type="NCBI Taxonomy" id="121759"/>
    <lineage>
        <taxon>Eukaryota</taxon>
        <taxon>Fungi</taxon>
        <taxon>Dikarya</taxon>
        <taxon>Ascomycota</taxon>
        <taxon>Pezizomycotina</taxon>
        <taxon>Eurotiomycetes</taxon>
        <taxon>Eurotiomycetidae</taxon>
        <taxon>Onygenales</taxon>
        <taxon>Ajellomycetaceae</taxon>
        <taxon>Paracoccidioides</taxon>
    </lineage>
</organism>
<dbReference type="Proteomes" id="UP000242814">
    <property type="component" value="Unassembled WGS sequence"/>
</dbReference>
<dbReference type="VEuPathDB" id="FungiDB:PADG_02694"/>
<evidence type="ECO:0000313" key="1">
    <source>
        <dbReference type="EMBL" id="ODH38290.1"/>
    </source>
</evidence>
<gene>
    <name evidence="1" type="ORF">ACO22_02437</name>
</gene>
<dbReference type="EMBL" id="LZYO01000075">
    <property type="protein sequence ID" value="ODH38290.1"/>
    <property type="molecule type" value="Genomic_DNA"/>
</dbReference>
<dbReference type="AlphaFoldDB" id="A0A1D2JIP4"/>
<name>A0A1D2JIP4_PARBR</name>
<protein>
    <submittedName>
        <fullName evidence="1">Uncharacterized protein</fullName>
    </submittedName>
</protein>
<sequence>MINCDPMRRSGSGLRTKAHNDDLISARSGNLTPGLGLLEPSNPVLNMVVLLEGRDVLDVPISFIKPGR</sequence>
<evidence type="ECO:0000313" key="2">
    <source>
        <dbReference type="Proteomes" id="UP000242814"/>
    </source>
</evidence>